<comment type="caution">
    <text evidence="1">The sequence shown here is derived from an EMBL/GenBank/DDBJ whole genome shotgun (WGS) entry which is preliminary data.</text>
</comment>
<dbReference type="InterPro" id="IPR032025">
    <property type="entry name" value="DUF5063"/>
</dbReference>
<evidence type="ECO:0000313" key="2">
    <source>
        <dbReference type="Proteomes" id="UP001180453"/>
    </source>
</evidence>
<evidence type="ECO:0000313" key="1">
    <source>
        <dbReference type="EMBL" id="MDR7267800.1"/>
    </source>
</evidence>
<gene>
    <name evidence="1" type="ORF">J2X20_000429</name>
</gene>
<name>A0ABU1YHT9_ROSSA</name>
<dbReference type="Gene3D" id="1.20.120.1550">
    <property type="entry name" value="Protein of unknown function DUF5063"/>
    <property type="match status" value="1"/>
</dbReference>
<proteinExistence type="predicted"/>
<accession>A0ABU1YHT9</accession>
<keyword evidence="2" id="KW-1185">Reference proteome</keyword>
<dbReference type="InterPro" id="IPR038312">
    <property type="entry name" value="DUF5063_sf"/>
</dbReference>
<dbReference type="RefSeq" id="WP_310260212.1">
    <property type="nucleotide sequence ID" value="NZ_JAVDXU010000001.1"/>
</dbReference>
<dbReference type="EMBL" id="JAVDXU010000001">
    <property type="protein sequence ID" value="MDR7267800.1"/>
    <property type="molecule type" value="Genomic_DNA"/>
</dbReference>
<sequence>MTPNQDQSVLDFATAAQGFCLWCEDESAERTDVHAASWLARLYGLGVVLPSVDSDNEDGLPDLPGDVLVRAQTNLAVFNGRYYREVFDPAPELDDQPVIGDIGDDLLDIYKDVRRGLMLFEDGDVAEALWQWSFLHRVHWGRHCAGALLALHGLTISNLG</sequence>
<dbReference type="Proteomes" id="UP001180453">
    <property type="component" value="Unassembled WGS sequence"/>
</dbReference>
<dbReference type="Pfam" id="PF16702">
    <property type="entry name" value="DUF5063"/>
    <property type="match status" value="1"/>
</dbReference>
<evidence type="ECO:0008006" key="3">
    <source>
        <dbReference type="Google" id="ProtNLM"/>
    </source>
</evidence>
<protein>
    <recommendedName>
        <fullName evidence="3">DUF5063 domain-containing protein</fullName>
    </recommendedName>
</protein>
<reference evidence="1 2" key="1">
    <citation type="submission" date="2023-07" db="EMBL/GenBank/DDBJ databases">
        <title>Sorghum-associated microbial communities from plants grown in Nebraska, USA.</title>
        <authorList>
            <person name="Schachtman D."/>
        </authorList>
    </citation>
    <scope>NUCLEOTIDE SEQUENCE [LARGE SCALE GENOMIC DNA]</scope>
    <source>
        <strain evidence="1 2">BE314</strain>
    </source>
</reference>
<organism evidence="1 2">
    <name type="scientific">Roseateles saccharophilus</name>
    <name type="common">Pseudomonas saccharophila</name>
    <dbReference type="NCBI Taxonomy" id="304"/>
    <lineage>
        <taxon>Bacteria</taxon>
        <taxon>Pseudomonadati</taxon>
        <taxon>Pseudomonadota</taxon>
        <taxon>Betaproteobacteria</taxon>
        <taxon>Burkholderiales</taxon>
        <taxon>Sphaerotilaceae</taxon>
        <taxon>Roseateles</taxon>
    </lineage>
</organism>